<feature type="compositionally biased region" description="Basic and acidic residues" evidence="1">
    <location>
        <begin position="65"/>
        <end position="87"/>
    </location>
</feature>
<feature type="region of interest" description="Disordered" evidence="1">
    <location>
        <begin position="1"/>
        <end position="126"/>
    </location>
</feature>
<reference evidence="2" key="1">
    <citation type="submission" date="2020-02" db="EMBL/GenBank/DDBJ databases">
        <authorList>
            <person name="Meier V. D."/>
        </authorList>
    </citation>
    <scope>NUCLEOTIDE SEQUENCE</scope>
    <source>
        <strain evidence="2">AVDCRST_MAG55</strain>
    </source>
</reference>
<feature type="non-terminal residue" evidence="2">
    <location>
        <position position="1"/>
    </location>
</feature>
<gene>
    <name evidence="2" type="ORF">AVDCRST_MAG55-648</name>
</gene>
<evidence type="ECO:0000256" key="1">
    <source>
        <dbReference type="SAM" id="MobiDB-lite"/>
    </source>
</evidence>
<feature type="compositionally biased region" description="Basic residues" evidence="1">
    <location>
        <begin position="54"/>
        <end position="64"/>
    </location>
</feature>
<accession>A0A6J4P1D8</accession>
<sequence>GRLVPREHQLPVHGRRPVGRPPGQHHRLHGEHHQPRGPHNRGSQRLQDALRAVLHARRPRKRGPRDHYLLRRAHPLDRRKRDPRRLEAPVGPGTRLLQLPRPRRQGLRRARSEGARPARHAVGEQI</sequence>
<dbReference type="EMBL" id="CADCUZ010000029">
    <property type="protein sequence ID" value="CAA9400971.1"/>
    <property type="molecule type" value="Genomic_DNA"/>
</dbReference>
<feature type="compositionally biased region" description="Basic and acidic residues" evidence="1">
    <location>
        <begin position="1"/>
        <end position="10"/>
    </location>
</feature>
<feature type="compositionally biased region" description="Basic residues" evidence="1">
    <location>
        <begin position="13"/>
        <end position="39"/>
    </location>
</feature>
<evidence type="ECO:0000313" key="2">
    <source>
        <dbReference type="EMBL" id="CAA9400971.1"/>
    </source>
</evidence>
<proteinExistence type="predicted"/>
<feature type="compositionally biased region" description="Low complexity" evidence="1">
    <location>
        <begin position="91"/>
        <end position="100"/>
    </location>
</feature>
<feature type="non-terminal residue" evidence="2">
    <location>
        <position position="126"/>
    </location>
</feature>
<name>A0A6J4P1D8_9ACTN</name>
<dbReference type="AlphaFoldDB" id="A0A6J4P1D8"/>
<organism evidence="2">
    <name type="scientific">uncultured Rubrobacteraceae bacterium</name>
    <dbReference type="NCBI Taxonomy" id="349277"/>
    <lineage>
        <taxon>Bacteria</taxon>
        <taxon>Bacillati</taxon>
        <taxon>Actinomycetota</taxon>
        <taxon>Rubrobacteria</taxon>
        <taxon>Rubrobacterales</taxon>
        <taxon>Rubrobacteraceae</taxon>
        <taxon>environmental samples</taxon>
    </lineage>
</organism>
<protein>
    <submittedName>
        <fullName evidence="2">Mll2313 protein</fullName>
    </submittedName>
</protein>